<sequence>MLFNICHNYYNKQDEYEDSKDKNEKNEENECFICYETCLDQIIKLNNQTFYFKTCKCDGYIHKKCLDIWVDTTSKCPICRNLINKNTIIESKIIHPNYSIFIVYILCKQNFYKIIRLIFVIVFFYYTSEYYINIFKYKFLNKNYFINEYHLINYNCLLNNTNINEGKGINIIIHPICFD</sequence>
<dbReference type="EMBL" id="MN740161">
    <property type="protein sequence ID" value="QHT90951.1"/>
    <property type="molecule type" value="Genomic_DNA"/>
</dbReference>
<evidence type="ECO:0000256" key="1">
    <source>
        <dbReference type="SAM" id="Phobius"/>
    </source>
</evidence>
<accession>A0A6C0ICZ5</accession>
<dbReference type="PROSITE" id="PS50089">
    <property type="entry name" value="ZF_RING_2"/>
    <property type="match status" value="1"/>
</dbReference>
<feature type="domain" description="RING-type" evidence="2">
    <location>
        <begin position="31"/>
        <end position="80"/>
    </location>
</feature>
<dbReference type="Gene3D" id="3.30.40.10">
    <property type="entry name" value="Zinc/RING finger domain, C3HC4 (zinc finger)"/>
    <property type="match status" value="1"/>
</dbReference>
<name>A0A6C0ICZ5_9ZZZZ</name>
<dbReference type="InterPro" id="IPR001841">
    <property type="entry name" value="Znf_RING"/>
</dbReference>
<feature type="transmembrane region" description="Helical" evidence="1">
    <location>
        <begin position="114"/>
        <end position="132"/>
    </location>
</feature>
<keyword evidence="1" id="KW-1133">Transmembrane helix</keyword>
<proteinExistence type="predicted"/>
<evidence type="ECO:0000313" key="3">
    <source>
        <dbReference type="EMBL" id="QHT90951.1"/>
    </source>
</evidence>
<protein>
    <recommendedName>
        <fullName evidence="2">RING-type domain-containing protein</fullName>
    </recommendedName>
</protein>
<organism evidence="3">
    <name type="scientific">viral metagenome</name>
    <dbReference type="NCBI Taxonomy" id="1070528"/>
    <lineage>
        <taxon>unclassified sequences</taxon>
        <taxon>metagenomes</taxon>
        <taxon>organismal metagenomes</taxon>
    </lineage>
</organism>
<dbReference type="SUPFAM" id="SSF57850">
    <property type="entry name" value="RING/U-box"/>
    <property type="match status" value="1"/>
</dbReference>
<reference evidence="3" key="1">
    <citation type="journal article" date="2020" name="Nature">
        <title>Giant virus diversity and host interactions through global metagenomics.</title>
        <authorList>
            <person name="Schulz F."/>
            <person name="Roux S."/>
            <person name="Paez-Espino D."/>
            <person name="Jungbluth S."/>
            <person name="Walsh D.A."/>
            <person name="Denef V.J."/>
            <person name="McMahon K.D."/>
            <person name="Konstantinidis K.T."/>
            <person name="Eloe-Fadrosh E.A."/>
            <person name="Kyrpides N.C."/>
            <person name="Woyke T."/>
        </authorList>
    </citation>
    <scope>NUCLEOTIDE SEQUENCE</scope>
    <source>
        <strain evidence="3">GVMAG-M-3300023184-72</strain>
    </source>
</reference>
<keyword evidence="1" id="KW-0472">Membrane</keyword>
<dbReference type="AlphaFoldDB" id="A0A6C0ICZ5"/>
<keyword evidence="1" id="KW-0812">Transmembrane</keyword>
<evidence type="ECO:0000259" key="2">
    <source>
        <dbReference type="PROSITE" id="PS50089"/>
    </source>
</evidence>
<dbReference type="InterPro" id="IPR013083">
    <property type="entry name" value="Znf_RING/FYVE/PHD"/>
</dbReference>